<dbReference type="SUPFAM" id="SSF52777">
    <property type="entry name" value="CoA-dependent acyltransferases"/>
    <property type="match status" value="6"/>
</dbReference>
<dbReference type="InterPro" id="IPR020845">
    <property type="entry name" value="AMP-binding_CS"/>
</dbReference>
<dbReference type="FunFam" id="3.30.300.30:FF:000015">
    <property type="entry name" value="Nonribosomal peptide synthase SidD"/>
    <property type="match status" value="2"/>
</dbReference>
<dbReference type="InterPro" id="IPR023213">
    <property type="entry name" value="CAT-like_dom_sf"/>
</dbReference>
<dbReference type="FunFam" id="3.40.50.980:FF:000001">
    <property type="entry name" value="Non-ribosomal peptide synthetase"/>
    <property type="match status" value="3"/>
</dbReference>
<sequence length="3455" mass="384069">MTLLELLRLTKNKGIKLYLDNGQLAFKGPSGSMTQALKTQIVALKPQIIALLEQTSASSAPAITVTERNEGDRTLLSYAQQRMWLLDQIEGGSANYNVPASFRLTGHLDLNALQRAFKSVVERHQSLRTCFVEQSPGNPLQEIQSAEGFNVKFDDLSMLNDADKESEVLTRVAAEAVKLFDLSKDYMLRVSVLRLAPQEHIVMTTMHHIASDGWSLGVLINEFCSLYSAYVDGQDNPLEPLPLQYADYAHWQRNWLKGEVLDKQLAYWENQLADLPVVHSLPLDKPRPQIQTYNGDTFDSWLGPELSEQLNKFSKENGVTLFMSLHAALSVLLSRYSNETDIVVGSPVANREQEGVGKLIGLFINTLVLRSNLSDSPTFKTLLKQSQGTLLDAYAHQQVPFEQVVEKLQPKRSLSHNPLFQVWLVLQNNDEGELDVPDISLQPMQRADSPAKFDLALNIDETASGLKIGWAYNTDLFKRQTIERMASHFRNLVASAIASPDDNVFSLPMLDDADMSAQAAWNATQTQYDDAVTVHQLFEQQVQCYPSHRAVEFNGHILSYDELNAKANRLARLLIDSGVEPADHVGIYLERSSDLLIAVLAVIKAGAAYVPLEPSYPSSRIQTIIEDANINVALLNSEQMETFPMSGVDVLLMDNAATDEQWMEEYESDNLSADEVAVSAQSLAYILYTSGSTGKPKGVMVPHRGVVNYLSHAKANYLGEHIQGAVVSSPLAFDATLTSLLTPLMGGKTVKLLPSGDEDLEYLARQLGEDESWLFKVTPAHLEALSHLLPKSGNHNASHCIVVGGDQLNQSLLTQFAKVLLPNSTFINEYGPTETVVGCSTYTVSTQYNEIDDLNLDVSGAVPIGRPICNTRLYVLSQNMEPQPLNTIGELYIGGDGVTLGYLNKDEQTQYSFVQHPSLKSEKLYRTGDLVRLRDDGELVFVGRVDHQVKIRGFRIELGEVESAIRAIEGVRDALVIAKDDGNEHALSAYVTPYEQTLSEIDKANLAADYLKILRQKLPSYMVPSHCIIVENMPLTSNGKIDRRALAKLEQTAQQQLNYTAPKNQQQAQLCQIWQDVLGIEQIGITDNFFELGGHSLMAIRLVARINEQFDSNFNLKSLFSFPTIEQLESQLKESEGAIKQPPICRVARSEEIPTSYAQQRLWMLEQIDGGSSHYHISAALKLSGKLNKTALERAFTTIVDRHESLRTCFAQGSGDFPVQIIHSSDAFNIDYVDLSTAKESNDGTQLRTWVEAQSTKHFDLQADLMLRVGVAQIAAEQHVVVVTMHHIASDGWSLNILVKELCALYDAYTNDTPLNLAPIDIQYADYAYWQRSWLTGDELDQQLDYWCQQLADLPVVHSLPLDKPRPAVQSFNGEKLHTHIGPGLTQALNEFCQANGATLFMGLHAAMSTLLAQHSNASDIVMGTVVANREQQEIAPLIGFFVNTLVLRSDLSSNPQFDQLLTQSKRTLLDAYAHQQVPFEQVVERLQPSRSLSHSPLFQVMLALQNNEKSELTLHDMDVSLIEPSELCAKYDLTINITQNENGLVIGWEFNSDLFNTDTIAAMAERFNILLEDLLLNPQAPVFDAQVLTLSEQKQQIIQWNDTCSVAKMQASIHGQFEKVASQRPHKIALTCDDEQLTYQALNERANALAHYLTAYCKVTKEEPVGVCLERSIEAIVSLLAILKAGGTYVPLSPSLPEERARFIVEDAGVKTIISVSGNHINGLHSDMQWLFLDTDLIQTRLRDCDHSNLNQAFECASHMAYINYTSGSTGKPKGVMVEHSNVISLVDNPNFVSLSEQTVMLHGATLSFDAVTFEIWGALLNGGQVAIQSKPHIEMEELGEFLLKNNVNTAFLTTALFDVFTAIYQKPLPNLQYLMVGGDIVNKQSFKRMKELNPTIALSNIYGPTENTTFSTSYLLPKNFYEYEGLPIGKPLQNRVAFVLSPNMTLLPAGTVGELYVGGAGVARGYLNRTDLTEQMYVDNPFYDPAALNSSKKLYKTGDLVYQQKDGNIVFVGRRDHQVKIRGFRIELGEIEHAIAEHEDVCDTTLLVAGDGADKQLIAYVVASSELRELLTDSDSQQRQTAKICQTLQQSLPDYMIPSAFVYLDAFPLTENGKIDRKALPKADFASQAAAYVAPHSETQRILCDIWQEVLTLEQVGIEDNFFELGGHSLLVMKVRSKAEQKGLSMTARMLFSSPILRDLAAQIDNQTEQLPRQFKVPENLIPQQCSYITPEMLPLTELTQMQIQSIANSVDGGYENIQDIYPLAPLQQGILYHHISAQDNDPYVLTSLFTVESDAQLEHFIQALQFIIDRHDVLRTAIYWQGLPEPHQVVQREAVLPVNWPQLAADKDVFEQIQQLNQVGKLKLDLSKAPLIQLDVAHDQVNQHYVVALKYHHIIADHVGLEIIEKEISAFQNANTQSLEQPLPYREFIAQVLNQAKEYDAEAFFCAKLADVTESSLPFNLLDVMGDGSNMAELKAAVPSHLENQIRRLSKDLHISPAVVFHAAWALVISACCAKNDVVFGTVLSGRLSGSERLENVLGMFINTLPIRANTQGKSVLEFVMSIRDELQELIPYEQASLSLAQQCSGLSHGRNLFSAVLNYRHSVANSDSEAATQGTDNGVRLLSSKERTNYPFSLSVDDMKQGFNLDFQVDKSVNIERVMDYMIHALQAMSDCLQHRPNELISEVMVAQPDLPQLMAWSLGQVHEVDNRCVHEKFQDVVKSNPKGVALIFEDQEITYDQLNQRANRLANYLRRYSLVGPDRLVGVYCERSIEMFVSILAVLKAGGAYLPLDPSSPNARIKYVLEDASVTLVLTQRHLVQDINESRITHLILDDEQLNDDLEQYDELNIECSTIGVNTDSLAYVIYTSGSTGKPKGCELIHKGLVNLGFAQQQAFEITAHSKVLQFASIAFDAATWEWCMALTNGASLVIPNKDQAKSAESLTQLVEKNEVTHATLPPVLLPQLCQGSWVSVSTLIVAGEACSIAMAELWSPNRRFVNAYGPSETTVCATYGCYSPGQSVLHIGKPLPNVSTFIMNNEQLAPIGVPGELLVGGVNLARGYLGREDLTKEKFVANPFYNPDDASSSKLLYRTGDLVRWGADGNIEFLGRIDHQVKINGYRIELGEVEHTLSKFESVSQVSVIPFDKGEGNKSLVAYIVPSQPSIDVQDSVEQRSFISALRTQLSEQLPEYMHPSAFVLLDTLPMNNNGKVDRNKLPHPDVALQRAEYVAPANPLEEALCSIWQNVLGIAQVGCKDDFFELGGNSLKVIQVISEAKAKGIQLTVGQIWNNPTIKGLADDINKERVSQSLTVSEAKHIQAGNSLIAVVYLDSLLDESYLRHVLHSFFADEKLAYELKYTADGVEKLGIKRSRRHTNALWLWQDETVISQSLVQMHKAQLSEKTSSPESTPLAATLLNGNTQQVCILAANELLIEQSCWEALVEAFKSKLLKLHQSA</sequence>
<evidence type="ECO:0000313" key="7">
    <source>
        <dbReference type="Proteomes" id="UP000586305"/>
    </source>
</evidence>
<dbReference type="CDD" id="cd12117">
    <property type="entry name" value="A_NRPS_Srf_like"/>
    <property type="match status" value="1"/>
</dbReference>
<dbReference type="InterPro" id="IPR041464">
    <property type="entry name" value="TubC_N"/>
</dbReference>
<dbReference type="Pfam" id="PF00550">
    <property type="entry name" value="PP-binding"/>
    <property type="match status" value="3"/>
</dbReference>
<name>A0A849VI17_9GAMM</name>
<dbReference type="Gene3D" id="3.30.559.10">
    <property type="entry name" value="Chloramphenicol acetyltransferase-like domain"/>
    <property type="match status" value="3"/>
</dbReference>
<dbReference type="SMART" id="SM00823">
    <property type="entry name" value="PKS_PP"/>
    <property type="match status" value="3"/>
</dbReference>
<dbReference type="InterPro" id="IPR009081">
    <property type="entry name" value="PP-bd_ACP"/>
</dbReference>
<dbReference type="CDD" id="cd19544">
    <property type="entry name" value="E-C_NRPS"/>
    <property type="match status" value="1"/>
</dbReference>
<dbReference type="PROSITE" id="PS00455">
    <property type="entry name" value="AMP_BINDING"/>
    <property type="match status" value="3"/>
</dbReference>
<dbReference type="Pfam" id="PF18563">
    <property type="entry name" value="TubC_N"/>
    <property type="match status" value="1"/>
</dbReference>
<dbReference type="PROSITE" id="PS50075">
    <property type="entry name" value="CARRIER"/>
    <property type="match status" value="3"/>
</dbReference>
<feature type="domain" description="Carrier" evidence="5">
    <location>
        <begin position="3230"/>
        <end position="3304"/>
    </location>
</feature>
<dbReference type="InterPro" id="IPR044894">
    <property type="entry name" value="TubC_N_sf"/>
</dbReference>
<dbReference type="FunFam" id="3.30.559.30:FF:000001">
    <property type="entry name" value="Non-ribosomal peptide synthetase"/>
    <property type="match status" value="1"/>
</dbReference>
<dbReference type="PANTHER" id="PTHR45527:SF1">
    <property type="entry name" value="FATTY ACID SYNTHASE"/>
    <property type="match status" value="1"/>
</dbReference>
<dbReference type="InterPro" id="IPR006162">
    <property type="entry name" value="Ppantetheine_attach_site"/>
</dbReference>
<reference evidence="6 7" key="1">
    <citation type="submission" date="2020-04" db="EMBL/GenBank/DDBJ databases">
        <title>Pseudoalteromonas caenipelagi sp. nov., isolated from a tidal flat.</title>
        <authorList>
            <person name="Park S."/>
            <person name="Yoon J.-H."/>
        </authorList>
    </citation>
    <scope>NUCLEOTIDE SEQUENCE [LARGE SCALE GENOMIC DNA]</scope>
    <source>
        <strain evidence="6 7">JBTF-M23</strain>
    </source>
</reference>
<dbReference type="InterPro" id="IPR000873">
    <property type="entry name" value="AMP-dep_synth/lig_dom"/>
</dbReference>
<dbReference type="InterPro" id="IPR025110">
    <property type="entry name" value="AMP-bd_C"/>
</dbReference>
<comment type="cofactor">
    <cofactor evidence="1">
        <name>pantetheine 4'-phosphate</name>
        <dbReference type="ChEBI" id="CHEBI:47942"/>
    </cofactor>
</comment>
<dbReference type="NCBIfam" id="NF003417">
    <property type="entry name" value="PRK04813.1"/>
    <property type="match status" value="3"/>
</dbReference>
<evidence type="ECO:0000256" key="3">
    <source>
        <dbReference type="ARBA" id="ARBA00022450"/>
    </source>
</evidence>
<proteinExistence type="inferred from homology"/>
<gene>
    <name evidence="6" type="ORF">HG263_12340</name>
</gene>
<dbReference type="FunFam" id="3.30.559.10:FF:000012">
    <property type="entry name" value="Non-ribosomal peptide synthetase"/>
    <property type="match status" value="2"/>
</dbReference>
<evidence type="ECO:0000256" key="1">
    <source>
        <dbReference type="ARBA" id="ARBA00001957"/>
    </source>
</evidence>
<dbReference type="SUPFAM" id="SSF47336">
    <property type="entry name" value="ACP-like"/>
    <property type="match status" value="3"/>
</dbReference>
<keyword evidence="7" id="KW-1185">Reference proteome</keyword>
<dbReference type="GO" id="GO:0043041">
    <property type="term" value="P:amino acid activation for nonribosomal peptide biosynthetic process"/>
    <property type="evidence" value="ECO:0007669"/>
    <property type="project" value="TreeGrafter"/>
</dbReference>
<dbReference type="GO" id="GO:0003824">
    <property type="term" value="F:catalytic activity"/>
    <property type="evidence" value="ECO:0007669"/>
    <property type="project" value="InterPro"/>
</dbReference>
<dbReference type="InterPro" id="IPR020806">
    <property type="entry name" value="PKS_PP-bd"/>
</dbReference>
<dbReference type="Proteomes" id="UP000586305">
    <property type="component" value="Unassembled WGS sequence"/>
</dbReference>
<organism evidence="6 7">
    <name type="scientific">Pseudoalteromonas caenipelagi</name>
    <dbReference type="NCBI Taxonomy" id="2726988"/>
    <lineage>
        <taxon>Bacteria</taxon>
        <taxon>Pseudomonadati</taxon>
        <taxon>Pseudomonadota</taxon>
        <taxon>Gammaproteobacteria</taxon>
        <taxon>Alteromonadales</taxon>
        <taxon>Pseudoalteromonadaceae</taxon>
        <taxon>Pseudoalteromonas</taxon>
    </lineage>
</organism>
<comment type="similarity">
    <text evidence="2">Belongs to the ATP-dependent AMP-binding enzyme family.</text>
</comment>
<dbReference type="CDD" id="cd05930">
    <property type="entry name" value="A_NRPS"/>
    <property type="match status" value="2"/>
</dbReference>
<dbReference type="Gene3D" id="3.30.559.30">
    <property type="entry name" value="Nonribosomal peptide synthetase, condensation domain"/>
    <property type="match status" value="3"/>
</dbReference>
<dbReference type="FunFam" id="1.10.1200.10:FF:000005">
    <property type="entry name" value="Nonribosomal peptide synthetase 1"/>
    <property type="match status" value="3"/>
</dbReference>
<dbReference type="Gene3D" id="1.10.10.1830">
    <property type="entry name" value="Non-ribosomal peptide synthase, adenylation domain"/>
    <property type="match status" value="1"/>
</dbReference>
<evidence type="ECO:0000256" key="2">
    <source>
        <dbReference type="ARBA" id="ARBA00006432"/>
    </source>
</evidence>
<dbReference type="InterPro" id="IPR045851">
    <property type="entry name" value="AMP-bd_C_sf"/>
</dbReference>
<evidence type="ECO:0000313" key="6">
    <source>
        <dbReference type="EMBL" id="NOU51317.1"/>
    </source>
</evidence>
<comment type="caution">
    <text evidence="6">The sequence shown here is derived from an EMBL/GenBank/DDBJ whole genome shotgun (WGS) entry which is preliminary data.</text>
</comment>
<dbReference type="SUPFAM" id="SSF56801">
    <property type="entry name" value="Acetyl-CoA synthetase-like"/>
    <property type="match status" value="3"/>
</dbReference>
<dbReference type="InterPro" id="IPR001242">
    <property type="entry name" value="Condensation_dom"/>
</dbReference>
<evidence type="ECO:0000256" key="4">
    <source>
        <dbReference type="ARBA" id="ARBA00022553"/>
    </source>
</evidence>
<dbReference type="CDD" id="cd19531">
    <property type="entry name" value="LCL_NRPS-like"/>
    <property type="match status" value="2"/>
</dbReference>
<dbReference type="InterPro" id="IPR036736">
    <property type="entry name" value="ACP-like_sf"/>
</dbReference>
<dbReference type="GO" id="GO:0005829">
    <property type="term" value="C:cytosol"/>
    <property type="evidence" value="ECO:0007669"/>
    <property type="project" value="TreeGrafter"/>
</dbReference>
<keyword evidence="3" id="KW-0596">Phosphopantetheine</keyword>
<dbReference type="GO" id="GO:0044550">
    <property type="term" value="P:secondary metabolite biosynthetic process"/>
    <property type="evidence" value="ECO:0007669"/>
    <property type="project" value="TreeGrafter"/>
</dbReference>
<dbReference type="PANTHER" id="PTHR45527">
    <property type="entry name" value="NONRIBOSOMAL PEPTIDE SYNTHETASE"/>
    <property type="match status" value="1"/>
</dbReference>
<dbReference type="FunFam" id="3.30.300.30:FF:000010">
    <property type="entry name" value="Enterobactin synthetase component F"/>
    <property type="match status" value="1"/>
</dbReference>
<dbReference type="Pfam" id="PF00501">
    <property type="entry name" value="AMP-binding"/>
    <property type="match status" value="3"/>
</dbReference>
<dbReference type="EMBL" id="JABBPG010000004">
    <property type="protein sequence ID" value="NOU51317.1"/>
    <property type="molecule type" value="Genomic_DNA"/>
</dbReference>
<dbReference type="InterPro" id="IPR010071">
    <property type="entry name" value="AA_adenyl_dom"/>
</dbReference>
<dbReference type="NCBIfam" id="TIGR01733">
    <property type="entry name" value="AA-adenyl-dom"/>
    <property type="match status" value="3"/>
</dbReference>
<dbReference type="Gene3D" id="1.10.1200.10">
    <property type="entry name" value="ACP-like"/>
    <property type="match status" value="3"/>
</dbReference>
<dbReference type="Pfam" id="PF13193">
    <property type="entry name" value="AMP-binding_C"/>
    <property type="match status" value="2"/>
</dbReference>
<dbReference type="RefSeq" id="WP_171626377.1">
    <property type="nucleotide sequence ID" value="NZ_JABBPG010000004.1"/>
</dbReference>
<evidence type="ECO:0000259" key="5">
    <source>
        <dbReference type="PROSITE" id="PS50075"/>
    </source>
</evidence>
<feature type="domain" description="Carrier" evidence="5">
    <location>
        <begin position="1061"/>
        <end position="1136"/>
    </location>
</feature>
<dbReference type="PROSITE" id="PS00012">
    <property type="entry name" value="PHOSPHOPANTETHEINE"/>
    <property type="match status" value="3"/>
</dbReference>
<dbReference type="Pfam" id="PF00668">
    <property type="entry name" value="Condensation"/>
    <property type="match status" value="3"/>
</dbReference>
<dbReference type="Gene3D" id="2.30.38.10">
    <property type="entry name" value="Luciferase, Domain 3"/>
    <property type="match status" value="3"/>
</dbReference>
<keyword evidence="4" id="KW-0597">Phosphoprotein</keyword>
<dbReference type="Gene3D" id="3.40.50.980">
    <property type="match status" value="6"/>
</dbReference>
<accession>A0A849VI17</accession>
<dbReference type="GO" id="GO:0031177">
    <property type="term" value="F:phosphopantetheine binding"/>
    <property type="evidence" value="ECO:0007669"/>
    <property type="project" value="InterPro"/>
</dbReference>
<feature type="domain" description="Carrier" evidence="5">
    <location>
        <begin position="2136"/>
        <end position="2210"/>
    </location>
</feature>
<dbReference type="Gene3D" id="3.30.300.30">
    <property type="match status" value="3"/>
</dbReference>
<protein>
    <submittedName>
        <fullName evidence="6">Amino acid adenylation domain-containing protein</fullName>
    </submittedName>
</protein>